<dbReference type="Proteomes" id="UP000827721">
    <property type="component" value="Unassembled WGS sequence"/>
</dbReference>
<evidence type="ECO:0000256" key="8">
    <source>
        <dbReference type="ARBA" id="ARBA00022932"/>
    </source>
</evidence>
<evidence type="ECO:0000313" key="21">
    <source>
        <dbReference type="Proteomes" id="UP000827721"/>
    </source>
</evidence>
<dbReference type="Pfam" id="PF03104">
    <property type="entry name" value="DNA_pol_B_exo1"/>
    <property type="match status" value="1"/>
</dbReference>
<protein>
    <recommendedName>
        <fullName evidence="13">DNA polymerase</fullName>
        <ecNumber evidence="13">2.7.7.7</ecNumber>
    </recommendedName>
</protein>
<dbReference type="InterPro" id="IPR043502">
    <property type="entry name" value="DNA/RNA_pol_sf"/>
</dbReference>
<feature type="domain" description="C4-type zinc-finger of DNA polymerase delta" evidence="17">
    <location>
        <begin position="1886"/>
        <end position="1959"/>
    </location>
</feature>
<dbReference type="Gene3D" id="1.10.287.690">
    <property type="entry name" value="Helix hairpin bin"/>
    <property type="match status" value="1"/>
</dbReference>
<dbReference type="CDD" id="cd05534">
    <property type="entry name" value="POLBc_zeta"/>
    <property type="match status" value="1"/>
</dbReference>
<dbReference type="PROSITE" id="PS00116">
    <property type="entry name" value="DNA_POLYMERASE_B"/>
    <property type="match status" value="1"/>
</dbReference>
<dbReference type="InterPro" id="IPR012337">
    <property type="entry name" value="RNaseH-like_sf"/>
</dbReference>
<keyword evidence="13" id="KW-0539">Nucleus</keyword>
<evidence type="ECO:0000313" key="20">
    <source>
        <dbReference type="EMBL" id="KAH7574577.1"/>
    </source>
</evidence>
<evidence type="ECO:0000256" key="14">
    <source>
        <dbReference type="SAM" id="MobiDB-lite"/>
    </source>
</evidence>
<keyword evidence="13" id="KW-0863">Zinc-finger</keyword>
<keyword evidence="13" id="KW-0004">4Fe-4S</keyword>
<evidence type="ECO:0000259" key="18">
    <source>
        <dbReference type="Pfam" id="PF24055"/>
    </source>
</evidence>
<reference evidence="20 21" key="1">
    <citation type="submission" date="2021-02" db="EMBL/GenBank/DDBJ databases">
        <title>Plant Genome Project.</title>
        <authorList>
            <person name="Zhang R.-G."/>
        </authorList>
    </citation>
    <scope>NUCLEOTIDE SEQUENCE [LARGE SCALE GENOMIC DNA]</scope>
    <source>
        <tissue evidence="20">Leaves</tissue>
    </source>
</reference>
<dbReference type="InterPro" id="IPR006133">
    <property type="entry name" value="DNA-dir_DNA_pol_B_exonuc"/>
</dbReference>
<comment type="similarity">
    <text evidence="2 13">Belongs to the DNA polymerase type-B family.</text>
</comment>
<evidence type="ECO:0000259" key="15">
    <source>
        <dbReference type="Pfam" id="PF00136"/>
    </source>
</evidence>
<dbReference type="SMART" id="SM00486">
    <property type="entry name" value="POLBc"/>
    <property type="match status" value="1"/>
</dbReference>
<dbReference type="InterPro" id="IPR056435">
    <property type="entry name" value="DPOD/Z_N"/>
</dbReference>
<proteinExistence type="inferred from homology"/>
<keyword evidence="4 13" id="KW-0548">Nucleotidyltransferase</keyword>
<evidence type="ECO:0000256" key="4">
    <source>
        <dbReference type="ARBA" id="ARBA00022695"/>
    </source>
</evidence>
<feature type="compositionally biased region" description="Polar residues" evidence="14">
    <location>
        <begin position="543"/>
        <end position="553"/>
    </location>
</feature>
<dbReference type="Pfam" id="PF00136">
    <property type="entry name" value="DNA_pol_B"/>
    <property type="match status" value="1"/>
</dbReference>
<dbReference type="InterPro" id="IPR006172">
    <property type="entry name" value="DNA-dir_DNA_pol_B"/>
</dbReference>
<dbReference type="InterPro" id="IPR025687">
    <property type="entry name" value="Znf-C4pol"/>
</dbReference>
<comment type="caution">
    <text evidence="20">The sequence shown here is derived from an EMBL/GenBank/DDBJ whole genome shotgun (WGS) entry which is preliminary data.</text>
</comment>
<evidence type="ECO:0000256" key="7">
    <source>
        <dbReference type="ARBA" id="ARBA00022833"/>
    </source>
</evidence>
<dbReference type="InterPro" id="IPR023211">
    <property type="entry name" value="DNA_pol_palm_dom_sf"/>
</dbReference>
<gene>
    <name evidence="20" type="ORF">JRO89_XS03G0316000</name>
</gene>
<keyword evidence="13" id="KW-0235">DNA replication</keyword>
<feature type="domain" description="DNA polymerase zeta catalytic subunit N-terminal" evidence="19">
    <location>
        <begin position="11"/>
        <end position="64"/>
    </location>
</feature>
<organism evidence="20 21">
    <name type="scientific">Xanthoceras sorbifolium</name>
    <dbReference type="NCBI Taxonomy" id="99658"/>
    <lineage>
        <taxon>Eukaryota</taxon>
        <taxon>Viridiplantae</taxon>
        <taxon>Streptophyta</taxon>
        <taxon>Embryophyta</taxon>
        <taxon>Tracheophyta</taxon>
        <taxon>Spermatophyta</taxon>
        <taxon>Magnoliopsida</taxon>
        <taxon>eudicotyledons</taxon>
        <taxon>Gunneridae</taxon>
        <taxon>Pentapetalae</taxon>
        <taxon>rosids</taxon>
        <taxon>malvids</taxon>
        <taxon>Sapindales</taxon>
        <taxon>Sapindaceae</taxon>
        <taxon>Xanthoceroideae</taxon>
        <taxon>Xanthoceras</taxon>
    </lineage>
</organism>
<feature type="compositionally biased region" description="Polar residues" evidence="14">
    <location>
        <begin position="514"/>
        <end position="523"/>
    </location>
</feature>
<keyword evidence="6" id="KW-0227">DNA damage</keyword>
<dbReference type="SUPFAM" id="SSF53098">
    <property type="entry name" value="Ribonuclease H-like"/>
    <property type="match status" value="1"/>
</dbReference>
<evidence type="ECO:0000256" key="9">
    <source>
        <dbReference type="ARBA" id="ARBA00023004"/>
    </source>
</evidence>
<dbReference type="InterPro" id="IPR006134">
    <property type="entry name" value="DNA-dir_DNA_pol_B_multi_dom"/>
</dbReference>
<keyword evidence="9 13" id="KW-0408">Iron</keyword>
<feature type="compositionally biased region" description="Polar residues" evidence="14">
    <location>
        <begin position="564"/>
        <end position="574"/>
    </location>
</feature>
<dbReference type="Pfam" id="PF14260">
    <property type="entry name" value="zf-C4pol"/>
    <property type="match status" value="1"/>
</dbReference>
<dbReference type="PANTHER" id="PTHR45812:SF1">
    <property type="entry name" value="DNA POLYMERASE ZETA CATALYTIC SUBUNIT"/>
    <property type="match status" value="1"/>
</dbReference>
<sequence>MADSQPDSKIFSVRIVSIDHYMAPPIPGYDFCYSSFQGDKVHEVPIIRVYGSTPAGQKTCLHVHRALPYLYVPCADIPLQPNQEDDAYTHIVSVALEKALKLKGKTGSKQQHVHGCSLVQGKRFYGYHSSEELFVKIYLYYPHDIPRAADFLLGGAVLDKSLQPHESHIPFILQFMVDYNLYGMGHLHLSKVKFRHPVPDVFSTRKFNHNIQHGKELDKLPWNSADFQADSVGSESLGSPFWVSSTIPGDWMWQLSSQFDGLSDQNIKRQSVCELEGDAMVEDILNQQFKMYTSLSQAPTDVKMVQSLIPIWEEEYERTGMHDKAMPLDPGKPLPQDVLNTLSLGLKFENVLAELCHKGEETISSFKNDVKVLKSIIDPEHLSCVEGKNIIASLSPQGLERREEIGTTPSQGKDACPQFEMVRTLNAKATEIEALGLLKWLATSQAAEDLNSDDELLHETILSPLLPETTIDKVLEKANMDYERESQKECQDILDSIEDIISFDDLEERASRSVDPSNRPQTSSEKKIPQVDGSSDDLYVCSVESSENSSKIETNTESKRSSEHQIPQDTGPSFSSKQQKKKKLWGSLPFSVARKVNDDLETVSDISECVDEGKDRRGTNFSARNELAKHSNVSLKNEDADACDTTTLTGCSVRDLMRKKRCYRVEPHESGSLGVKKLLLIGEQKEEITLSPKQLDFNSLQDYEQDKWPLESLNHRPSRPPVFSTDSPLQVSRGLSSVLIRKRKVQRSFDTDKEGSAVLVGDLEADISKQSKESELGATSSEDINCNVYASKSDSLLDVQLSKLDTEVKPVSDERLQQTSPPIECDLFALDGSDSVDKYGNERRISTGRAYAISEKKLVGTEITNDTTVLQNEKFVGQEQAQDSGVCGFGCSGSKSFNVEGKPVDLIGMTFCRKPPTPDFKDGIFENASCSPTIPDHTYLVDGKNHEGISGRALDNVIPYFERDCPEEKEFQSKWLKNSDCKSHQQVIMGVPTQYLNDGSCLYMLTPAFSPPSVDCVNRWLLCDEGAGEINKSSVEPSSPQGSNAMPVLEELHVETDGMVNTESNSDSKEATTMLHSEGCVVEKNACTDCLQDISQISGPDGRSRPTPLSQIGFRDPASLGAGEQLTLLSIEVQAESRGDLRPNPQYDAINVVALAFQNDDESVFEVYVLLHSNIESFQRSLDGVSDCKVFVFSEEKYLFGHFIKILLSFDPDILMGWDIQGGSLGFLAERAAHLGIGLLNDISRIPSETKIAAAGLETSERGIPDNLQPESVITDSVVVENAIIEDEWGRTHASGVHVGGRIVLNVWRLMRGEVKLNMYTIEAVAEAVLRRKTPSIPYKVLTKWFSSGPGRARYRCIDYVLGRAKLNLEIMNQLDMINRTSELARVFGIDFFSVLSRGSQYRVESMLLRLAHTQNYLAISPGNQQVASQPAMECLPLVMEPESGFYADPVVVFDFQSLYPSMIIAYNLCFCTCLGKVVPPKENTLGVSSFAPDPHVLRDLKDQILLTPNGAMYVPSKIQKGVLPRLLEEILSTRVMVKQAMKKLAPSQQVLHRIFNARQLALKLIANVTYGYTAAGFSGRMPCAELADSIVQCGRSTLERAISFVNANDKWKARVIYGDTDSMFVLLKGRTVKESFQIGHEIASAITAMNPHPVTLKMEKVYHPCFLLTKKRYVGYSYENSNQIEPVFDAKGIETVRRDTCGAVAKMLEQSLRLFFEHQDISEVKAYLQRQWTRILSGRVSLQDFVFAKEVRLGTYSKRASSSPPPAAIVATKAMRADPRAEPCYGERVPYVVIHGELGARLVDMVVDPLDLLAIDSPYRLNDLYYINKQIIPALQRVFGLVGANLNHWFLEMPRPSREALSKRPLHASNPRRSRIDFYYLSKHCILCGELVQASAHLCNKCSRNQTAAATAVIGRTCKLEGEMQHLAAICRHCGGGDWLVESGVKCTSLACSVFYERRKVQKELQGLSAVAADKDYYPKCMVEWF</sequence>
<dbReference type="Gene3D" id="1.10.132.60">
    <property type="entry name" value="DNA polymerase family B, C-terminal domain"/>
    <property type="match status" value="1"/>
</dbReference>
<dbReference type="PRINTS" id="PR00106">
    <property type="entry name" value="DNAPOLB"/>
</dbReference>
<dbReference type="Pfam" id="PF24065">
    <property type="entry name" value="REV3_N"/>
    <property type="match status" value="1"/>
</dbReference>
<evidence type="ECO:0000256" key="12">
    <source>
        <dbReference type="ARBA" id="ARBA00049244"/>
    </source>
</evidence>
<feature type="domain" description="DNA-directed DNA polymerase family B exonuclease" evidence="16">
    <location>
        <begin position="1124"/>
        <end position="1250"/>
    </location>
</feature>
<evidence type="ECO:0000256" key="3">
    <source>
        <dbReference type="ARBA" id="ARBA00022679"/>
    </source>
</evidence>
<keyword evidence="13" id="KW-0238">DNA-binding</keyword>
<feature type="region of interest" description="Disordered" evidence="14">
    <location>
        <begin position="507"/>
        <end position="581"/>
    </location>
</feature>
<dbReference type="CDD" id="cd05778">
    <property type="entry name" value="DNA_polB_zeta_exo"/>
    <property type="match status" value="1"/>
</dbReference>
<evidence type="ECO:0000256" key="5">
    <source>
        <dbReference type="ARBA" id="ARBA00022723"/>
    </source>
</evidence>
<comment type="subcellular location">
    <subcellularLocation>
        <location evidence="13">Nucleus</location>
    </subcellularLocation>
</comment>
<dbReference type="Gene3D" id="3.30.342.10">
    <property type="entry name" value="DNA Polymerase, chain B, domain 1"/>
    <property type="match status" value="1"/>
</dbReference>
<keyword evidence="21" id="KW-1185">Reference proteome</keyword>
<comment type="cofactor">
    <cofactor evidence="1 13">
        <name>[4Fe-4S] cluster</name>
        <dbReference type="ChEBI" id="CHEBI:49883"/>
    </cofactor>
</comment>
<evidence type="ECO:0000256" key="10">
    <source>
        <dbReference type="ARBA" id="ARBA00023014"/>
    </source>
</evidence>
<dbReference type="InterPro" id="IPR030559">
    <property type="entry name" value="PolZ_Rev3"/>
</dbReference>
<comment type="catalytic activity">
    <reaction evidence="12 13">
        <text>DNA(n) + a 2'-deoxyribonucleoside 5'-triphosphate = DNA(n+1) + diphosphate</text>
        <dbReference type="Rhea" id="RHEA:22508"/>
        <dbReference type="Rhea" id="RHEA-COMP:17339"/>
        <dbReference type="Rhea" id="RHEA-COMP:17340"/>
        <dbReference type="ChEBI" id="CHEBI:33019"/>
        <dbReference type="ChEBI" id="CHEBI:61560"/>
        <dbReference type="ChEBI" id="CHEBI:173112"/>
        <dbReference type="EC" id="2.7.7.7"/>
    </reaction>
</comment>
<feature type="compositionally biased region" description="Basic and acidic residues" evidence="14">
    <location>
        <begin position="554"/>
        <end position="563"/>
    </location>
</feature>
<dbReference type="InterPro" id="IPR017964">
    <property type="entry name" value="DNA-dir_DNA_pol_B_CS"/>
</dbReference>
<keyword evidence="5 13" id="KW-0479">Metal-binding</keyword>
<dbReference type="InterPro" id="IPR056447">
    <property type="entry name" value="REV3_N"/>
</dbReference>
<feature type="domain" description="DNA polymerase delta/zeta catalytic subunit N-terminal" evidence="18">
    <location>
        <begin position="66"/>
        <end position="145"/>
    </location>
</feature>
<accession>A0ABQ8ID54</accession>
<evidence type="ECO:0000259" key="16">
    <source>
        <dbReference type="Pfam" id="PF03104"/>
    </source>
</evidence>
<dbReference type="EC" id="2.7.7.7" evidence="13"/>
<dbReference type="Pfam" id="PF24055">
    <property type="entry name" value="POL3_N"/>
    <property type="match status" value="1"/>
</dbReference>
<keyword evidence="11" id="KW-0234">DNA repair</keyword>
<feature type="domain" description="DNA-directed DNA polymerase family B multifunctional" evidence="15">
    <location>
        <begin position="1392"/>
        <end position="1840"/>
    </location>
</feature>
<keyword evidence="8 13" id="KW-0239">DNA-directed DNA polymerase</keyword>
<keyword evidence="10 13" id="KW-0411">Iron-sulfur</keyword>
<evidence type="ECO:0000259" key="17">
    <source>
        <dbReference type="Pfam" id="PF14260"/>
    </source>
</evidence>
<dbReference type="SUPFAM" id="SSF56672">
    <property type="entry name" value="DNA/RNA polymerases"/>
    <property type="match status" value="1"/>
</dbReference>
<keyword evidence="3 13" id="KW-0808">Transferase</keyword>
<dbReference type="PANTHER" id="PTHR45812">
    <property type="entry name" value="DNA POLYMERASE ZETA CATALYTIC SUBUNIT"/>
    <property type="match status" value="1"/>
</dbReference>
<name>A0ABQ8ID54_9ROSI</name>
<evidence type="ECO:0000256" key="6">
    <source>
        <dbReference type="ARBA" id="ARBA00022763"/>
    </source>
</evidence>
<evidence type="ECO:0000256" key="11">
    <source>
        <dbReference type="ARBA" id="ARBA00023204"/>
    </source>
</evidence>
<evidence type="ECO:0000256" key="2">
    <source>
        <dbReference type="ARBA" id="ARBA00005755"/>
    </source>
</evidence>
<evidence type="ECO:0000256" key="1">
    <source>
        <dbReference type="ARBA" id="ARBA00001966"/>
    </source>
</evidence>
<evidence type="ECO:0000256" key="13">
    <source>
        <dbReference type="RuleBase" id="RU000442"/>
    </source>
</evidence>
<keyword evidence="7 13" id="KW-0862">Zinc</keyword>
<dbReference type="EMBL" id="JAFEMO010000003">
    <property type="protein sequence ID" value="KAH7574577.1"/>
    <property type="molecule type" value="Genomic_DNA"/>
</dbReference>
<dbReference type="InterPro" id="IPR042087">
    <property type="entry name" value="DNA_pol_B_thumb"/>
</dbReference>
<evidence type="ECO:0000259" key="19">
    <source>
        <dbReference type="Pfam" id="PF24065"/>
    </source>
</evidence>
<dbReference type="Gene3D" id="3.90.1600.10">
    <property type="entry name" value="Palm domain of DNA polymerase"/>
    <property type="match status" value="1"/>
</dbReference>
<dbReference type="Gene3D" id="3.30.420.10">
    <property type="entry name" value="Ribonuclease H-like superfamily/Ribonuclease H"/>
    <property type="match status" value="1"/>
</dbReference>
<dbReference type="InterPro" id="IPR036397">
    <property type="entry name" value="RNaseH_sf"/>
</dbReference>